<accession>S3J8E0</accession>
<dbReference type="AlphaFoldDB" id="S3J8E0"/>
<dbReference type="STRING" id="566551.HMPREF0201_02699"/>
<dbReference type="EMBL" id="ATDT01000023">
    <property type="protein sequence ID" value="EPF16342.1"/>
    <property type="molecule type" value="Genomic_DNA"/>
</dbReference>
<name>S3J8E0_9ENTR</name>
<sequence>MADNMLFIENPIFTHDVATLLTDQEFAQFQAYLAFNPNSGDVIPDSGGLRKIRWPSKGKGKRGGVRVIYFHKSAFYVIRLLLIYQKGIKTDLSEAEKQLLRKLNERW</sequence>
<organism evidence="1 2">
    <name type="scientific">Cedecea davisae DSM 4568</name>
    <dbReference type="NCBI Taxonomy" id="566551"/>
    <lineage>
        <taxon>Bacteria</taxon>
        <taxon>Pseudomonadati</taxon>
        <taxon>Pseudomonadota</taxon>
        <taxon>Gammaproteobacteria</taxon>
        <taxon>Enterobacterales</taxon>
        <taxon>Enterobacteriaceae</taxon>
        <taxon>Cedecea</taxon>
    </lineage>
</organism>
<proteinExistence type="predicted"/>
<gene>
    <name evidence="1" type="ORF">HMPREF0201_02699</name>
</gene>
<comment type="caution">
    <text evidence="1">The sequence shown here is derived from an EMBL/GenBank/DDBJ whole genome shotgun (WGS) entry which is preliminary data.</text>
</comment>
<dbReference type="PATRIC" id="fig|566551.4.peg.2477"/>
<evidence type="ECO:0000313" key="1">
    <source>
        <dbReference type="EMBL" id="EPF16342.1"/>
    </source>
</evidence>
<dbReference type="InterPro" id="IPR009387">
    <property type="entry name" value="HigB-2"/>
</dbReference>
<dbReference type="PIRSF" id="PIRSF039032">
    <property type="entry name" value="HigB-2"/>
    <property type="match status" value="1"/>
</dbReference>
<reference evidence="1 2" key="1">
    <citation type="submission" date="2013-04" db="EMBL/GenBank/DDBJ databases">
        <authorList>
            <person name="Weinstock G."/>
            <person name="Sodergren E."/>
            <person name="Lobos E.A."/>
            <person name="Fulton L."/>
            <person name="Fulton R."/>
            <person name="Courtney L."/>
            <person name="Fronick C."/>
            <person name="O'Laughlin M."/>
            <person name="Godfrey J."/>
            <person name="Wilson R.M."/>
            <person name="Miner T."/>
            <person name="Farmer C."/>
            <person name="Delehaunty K."/>
            <person name="Cordes M."/>
            <person name="Minx P."/>
            <person name="Tomlinson C."/>
            <person name="Chen J."/>
            <person name="Wollam A."/>
            <person name="Pepin K.H."/>
            <person name="Palsikar V.B."/>
            <person name="Zhang X."/>
            <person name="Suruliraj S."/>
            <person name="Perna N.T."/>
            <person name="Plunkett G."/>
            <person name="Warren W."/>
            <person name="Mitreva M."/>
            <person name="Mardis E.R."/>
            <person name="Wilson R.K."/>
        </authorList>
    </citation>
    <scope>NUCLEOTIDE SEQUENCE [LARGE SCALE GENOMIC DNA]</scope>
    <source>
        <strain evidence="1 2">DSM 4568</strain>
    </source>
</reference>
<evidence type="ECO:0000313" key="2">
    <source>
        <dbReference type="Proteomes" id="UP000014585"/>
    </source>
</evidence>
<dbReference type="Proteomes" id="UP000014585">
    <property type="component" value="Unassembled WGS sequence"/>
</dbReference>
<dbReference type="HOGENOM" id="CLU_110687_1_2_6"/>
<protein>
    <submittedName>
        <fullName evidence="1">Toxin-antitoxin system, toxin component, RelE family</fullName>
    </submittedName>
</protein>